<dbReference type="Pfam" id="PF12732">
    <property type="entry name" value="YtxH"/>
    <property type="match status" value="1"/>
</dbReference>
<sequence>MKSLPGIIIGIAAGVALGVLIAPKSGKSTRKKIADGTDSFFNDLQDQLQDGIESIKKQYNEFVDASASKAKDVAGKISK</sequence>
<keyword evidence="3" id="KW-1185">Reference proteome</keyword>
<gene>
    <name evidence="2" type="ORF">BLX24_13135</name>
</gene>
<evidence type="ECO:0000256" key="1">
    <source>
        <dbReference type="SAM" id="Phobius"/>
    </source>
</evidence>
<keyword evidence="1" id="KW-0812">Transmembrane</keyword>
<organism evidence="2 3">
    <name type="scientific">Arsenicibacter rosenii</name>
    <dbReference type="NCBI Taxonomy" id="1750698"/>
    <lineage>
        <taxon>Bacteria</taxon>
        <taxon>Pseudomonadati</taxon>
        <taxon>Bacteroidota</taxon>
        <taxon>Cytophagia</taxon>
        <taxon>Cytophagales</taxon>
        <taxon>Spirosomataceae</taxon>
        <taxon>Arsenicibacter</taxon>
    </lineage>
</organism>
<protein>
    <recommendedName>
        <fullName evidence="4">Gas vesicle protein</fullName>
    </recommendedName>
</protein>
<evidence type="ECO:0008006" key="4">
    <source>
        <dbReference type="Google" id="ProtNLM"/>
    </source>
</evidence>
<dbReference type="AlphaFoldDB" id="A0A1S2VIE4"/>
<evidence type="ECO:0000313" key="3">
    <source>
        <dbReference type="Proteomes" id="UP000181790"/>
    </source>
</evidence>
<comment type="caution">
    <text evidence="2">The sequence shown here is derived from an EMBL/GenBank/DDBJ whole genome shotgun (WGS) entry which is preliminary data.</text>
</comment>
<dbReference type="Proteomes" id="UP000181790">
    <property type="component" value="Unassembled WGS sequence"/>
</dbReference>
<dbReference type="InterPro" id="IPR024623">
    <property type="entry name" value="YtxH"/>
</dbReference>
<keyword evidence="1" id="KW-1133">Transmembrane helix</keyword>
<name>A0A1S2VIE4_9BACT</name>
<dbReference type="OrthoDB" id="852591at2"/>
<accession>A0A1S2VIE4</accession>
<keyword evidence="1" id="KW-0472">Membrane</keyword>
<proteinExistence type="predicted"/>
<reference evidence="2 3" key="1">
    <citation type="submission" date="2016-10" db="EMBL/GenBank/DDBJ databases">
        <title>Arsenicibacter rosenii gen. nov., sp. nov., an efficient arsenic-methylating bacterium isolated from an arsenic-contaminated paddy soil.</title>
        <authorList>
            <person name="Huang K."/>
        </authorList>
    </citation>
    <scope>NUCLEOTIDE SEQUENCE [LARGE SCALE GENOMIC DNA]</scope>
    <source>
        <strain evidence="2 3">SM-1</strain>
    </source>
</reference>
<dbReference type="EMBL" id="MORL01000006">
    <property type="protein sequence ID" value="OIN58514.1"/>
    <property type="molecule type" value="Genomic_DNA"/>
</dbReference>
<feature type="transmembrane region" description="Helical" evidence="1">
    <location>
        <begin position="6"/>
        <end position="23"/>
    </location>
</feature>
<evidence type="ECO:0000313" key="2">
    <source>
        <dbReference type="EMBL" id="OIN58514.1"/>
    </source>
</evidence>
<dbReference type="RefSeq" id="WP_071503623.1">
    <property type="nucleotide sequence ID" value="NZ_MORL01000006.1"/>
</dbReference>